<keyword evidence="4" id="KW-1185">Reference proteome</keyword>
<dbReference type="GO" id="GO:0030418">
    <property type="term" value="P:nicotianamine biosynthetic process"/>
    <property type="evidence" value="ECO:0007669"/>
    <property type="project" value="InterPro"/>
</dbReference>
<dbReference type="PANTHER" id="PTHR32266:SF12">
    <property type="entry name" value="NICOTIANAMINE SYNTHASE 3"/>
    <property type="match status" value="1"/>
</dbReference>
<evidence type="ECO:0000256" key="1">
    <source>
        <dbReference type="ARBA" id="ARBA00022679"/>
    </source>
</evidence>
<proteinExistence type="predicted"/>
<keyword evidence="2" id="KW-0949">S-adenosyl-L-methionine</keyword>
<evidence type="ECO:0000256" key="2">
    <source>
        <dbReference type="ARBA" id="ARBA00022691"/>
    </source>
</evidence>
<dbReference type="Proteomes" id="UP000570361">
    <property type="component" value="Unassembled WGS sequence"/>
</dbReference>
<dbReference type="CDD" id="cd02440">
    <property type="entry name" value="AdoMet_MTases"/>
    <property type="match status" value="1"/>
</dbReference>
<sequence>MDSHSNRITQCAADMGSSQVMSDLVALVEDVFEVLQRERDLTPANDAVTSMIERLKSQLRLHYEPEEIGEVLNNERIRSFHGELLAKLSAAESETELYDSRTLCATNYSGLQLITGLPYWGIYEALVGQELAILRNYIGRDLAGMKVVFVGSGPMPLSAILIHLYSNAEVTCLEINPAAFEASRTLLERLGLQDRVTVRQVNGDAFDYGDYPIIFVASLVTDKAHVLEQIRCKQPDALVAVRTAEGMRQLMYETLDERLLKSQGWQILGRTTPQENLVINSTLFMQFTLHSTPT</sequence>
<dbReference type="InterPro" id="IPR029063">
    <property type="entry name" value="SAM-dependent_MTases_sf"/>
</dbReference>
<organism evidence="3 4">
    <name type="scientific">Paenibacillus phyllosphaerae</name>
    <dbReference type="NCBI Taxonomy" id="274593"/>
    <lineage>
        <taxon>Bacteria</taxon>
        <taxon>Bacillati</taxon>
        <taxon>Bacillota</taxon>
        <taxon>Bacilli</taxon>
        <taxon>Bacillales</taxon>
        <taxon>Paenibacillaceae</taxon>
        <taxon>Paenibacillus</taxon>
    </lineage>
</organism>
<dbReference type="GO" id="GO:0030410">
    <property type="term" value="F:nicotianamine synthase activity"/>
    <property type="evidence" value="ECO:0007669"/>
    <property type="project" value="InterPro"/>
</dbReference>
<keyword evidence="1" id="KW-0808">Transferase</keyword>
<dbReference type="Gene3D" id="3.40.50.150">
    <property type="entry name" value="Vaccinia Virus protein VP39"/>
    <property type="match status" value="1"/>
</dbReference>
<dbReference type="EMBL" id="JACHXK010000007">
    <property type="protein sequence ID" value="MBB3111508.1"/>
    <property type="molecule type" value="Genomic_DNA"/>
</dbReference>
<reference evidence="3 4" key="1">
    <citation type="submission" date="2020-08" db="EMBL/GenBank/DDBJ databases">
        <title>Genomic Encyclopedia of Type Strains, Phase III (KMG-III): the genomes of soil and plant-associated and newly described type strains.</title>
        <authorList>
            <person name="Whitman W."/>
        </authorList>
    </citation>
    <scope>NUCLEOTIDE SEQUENCE [LARGE SCALE GENOMIC DNA]</scope>
    <source>
        <strain evidence="3 4">CECT 5862</strain>
    </source>
</reference>
<comment type="caution">
    <text evidence="3">The sequence shown here is derived from an EMBL/GenBank/DDBJ whole genome shotgun (WGS) entry which is preliminary data.</text>
</comment>
<protein>
    <recommendedName>
        <fullName evidence="5">Nicotianamine synthase</fullName>
    </recommendedName>
</protein>
<dbReference type="InterPro" id="IPR004298">
    <property type="entry name" value="Nicotian_synth"/>
</dbReference>
<accession>A0A7W5FNT6</accession>
<name>A0A7W5FNT6_9BACL</name>
<dbReference type="SUPFAM" id="SSF53335">
    <property type="entry name" value="S-adenosyl-L-methionine-dependent methyltransferases"/>
    <property type="match status" value="1"/>
</dbReference>
<dbReference type="RefSeq" id="WP_183601367.1">
    <property type="nucleotide sequence ID" value="NZ_JACHXK010000007.1"/>
</dbReference>
<dbReference type="AlphaFoldDB" id="A0A7W5FNT6"/>
<evidence type="ECO:0008006" key="5">
    <source>
        <dbReference type="Google" id="ProtNLM"/>
    </source>
</evidence>
<dbReference type="PROSITE" id="PS51142">
    <property type="entry name" value="NAS"/>
    <property type="match status" value="1"/>
</dbReference>
<dbReference type="Pfam" id="PF03059">
    <property type="entry name" value="NAS"/>
    <property type="match status" value="1"/>
</dbReference>
<gene>
    <name evidence="3" type="ORF">FHS18_003576</name>
</gene>
<dbReference type="PANTHER" id="PTHR32266">
    <property type="entry name" value="NICOTIANAMINE SYNTHASE 3"/>
    <property type="match status" value="1"/>
</dbReference>
<evidence type="ECO:0000313" key="4">
    <source>
        <dbReference type="Proteomes" id="UP000570361"/>
    </source>
</evidence>
<evidence type="ECO:0000313" key="3">
    <source>
        <dbReference type="EMBL" id="MBB3111508.1"/>
    </source>
</evidence>